<dbReference type="EMBL" id="CAACVR010000034">
    <property type="protein sequence ID" value="VEU23120.1"/>
    <property type="molecule type" value="Genomic_DNA"/>
</dbReference>
<proteinExistence type="predicted"/>
<organism evidence="1 2">
    <name type="scientific">Brettanomyces naardenensis</name>
    <name type="common">Yeast</name>
    <dbReference type="NCBI Taxonomy" id="13370"/>
    <lineage>
        <taxon>Eukaryota</taxon>
        <taxon>Fungi</taxon>
        <taxon>Dikarya</taxon>
        <taxon>Ascomycota</taxon>
        <taxon>Saccharomycotina</taxon>
        <taxon>Pichiomycetes</taxon>
        <taxon>Pichiales</taxon>
        <taxon>Pichiaceae</taxon>
        <taxon>Brettanomyces</taxon>
    </lineage>
</organism>
<dbReference type="Proteomes" id="UP000290900">
    <property type="component" value="Unassembled WGS sequence"/>
</dbReference>
<accession>A0A448YQ97</accession>
<dbReference type="SUPFAM" id="SSF103107">
    <property type="entry name" value="Hypothetical protein c14orf129, hspc210"/>
    <property type="match status" value="1"/>
</dbReference>
<evidence type="ECO:0000313" key="2">
    <source>
        <dbReference type="Proteomes" id="UP000290900"/>
    </source>
</evidence>
<name>A0A448YQ97_BRENA</name>
<dbReference type="AlphaFoldDB" id="A0A448YQ97"/>
<reference evidence="1 2" key="1">
    <citation type="submission" date="2018-12" db="EMBL/GenBank/DDBJ databases">
        <authorList>
            <person name="Tiukova I."/>
            <person name="Dainat J."/>
        </authorList>
    </citation>
    <scope>NUCLEOTIDE SEQUENCE [LARGE SCALE GENOMIC DNA]</scope>
</reference>
<protein>
    <submittedName>
        <fullName evidence="1">DEKNAAC104117</fullName>
    </submittedName>
</protein>
<dbReference type="Gene3D" id="3.30.2280.10">
    <property type="entry name" value="Hypothetical protein (hspc210)"/>
    <property type="match status" value="1"/>
</dbReference>
<sequence length="96" mass="10954">MNTSAEYMGVVSEYEKPLGKFFLSLSIVTDEDGDILRVGTMEDAVFDVKVNLDGWFVVGSDAEIRVFPTFEGLAMEISSHFRDVWWREVNRGLEKQ</sequence>
<gene>
    <name evidence="1" type="ORF">BRENAR_LOCUS3851</name>
</gene>
<evidence type="ECO:0000313" key="1">
    <source>
        <dbReference type="EMBL" id="VEU23120.1"/>
    </source>
</evidence>
<dbReference type="InParanoid" id="A0A448YQ97"/>
<keyword evidence="2" id="KW-1185">Reference proteome</keyword>
<dbReference type="OrthoDB" id="3990099at2759"/>
<dbReference type="InterPro" id="IPR023231">
    <property type="entry name" value="GSKIP_dom_sf"/>
</dbReference>